<keyword evidence="3" id="KW-0808">Transferase</keyword>
<keyword evidence="2" id="KW-0328">Glycosyltransferase</keyword>
<dbReference type="OrthoDB" id="9815663at2"/>
<dbReference type="GO" id="GO:0009247">
    <property type="term" value="P:glycolipid biosynthetic process"/>
    <property type="evidence" value="ECO:0007669"/>
    <property type="project" value="InterPro"/>
</dbReference>
<comment type="caution">
    <text evidence="5">The sequence shown here is derived from an EMBL/GenBank/DDBJ whole genome shotgun (WGS) entry which is preliminary data.</text>
</comment>
<evidence type="ECO:0000256" key="1">
    <source>
        <dbReference type="ARBA" id="ARBA00006962"/>
    </source>
</evidence>
<evidence type="ECO:0000256" key="3">
    <source>
        <dbReference type="ARBA" id="ARBA00022679"/>
    </source>
</evidence>
<dbReference type="RefSeq" id="WP_124694239.1">
    <property type="nucleotide sequence ID" value="NZ_JBHUFE010000016.1"/>
</dbReference>
<evidence type="ECO:0000313" key="6">
    <source>
        <dbReference type="Proteomes" id="UP000282529"/>
    </source>
</evidence>
<protein>
    <recommendedName>
        <fullName evidence="4">Diacylglycerol glucosyltransferase N-terminal domain-containing protein</fullName>
    </recommendedName>
</protein>
<dbReference type="Pfam" id="PF06925">
    <property type="entry name" value="MGDG_synth"/>
    <property type="match status" value="1"/>
</dbReference>
<evidence type="ECO:0000313" key="5">
    <source>
        <dbReference type="EMBL" id="RQW13596.1"/>
    </source>
</evidence>
<dbReference type="Gene3D" id="3.40.50.2000">
    <property type="entry name" value="Glycogen Phosphorylase B"/>
    <property type="match status" value="1"/>
</dbReference>
<gene>
    <name evidence="5" type="ORF">EH198_04095</name>
</gene>
<organism evidence="5 6">
    <name type="scientific">Paenibacillus rhizophilus</name>
    <dbReference type="NCBI Taxonomy" id="1850366"/>
    <lineage>
        <taxon>Bacteria</taxon>
        <taxon>Bacillati</taxon>
        <taxon>Bacillota</taxon>
        <taxon>Bacilli</taxon>
        <taxon>Bacillales</taxon>
        <taxon>Paenibacillaceae</taxon>
        <taxon>Paenibacillus</taxon>
    </lineage>
</organism>
<reference evidence="5 6" key="1">
    <citation type="submission" date="2018-11" db="EMBL/GenBank/DDBJ databases">
        <title>Genome sequence of strain 7197.</title>
        <authorList>
            <person name="Gao J."/>
            <person name="Sun J."/>
        </authorList>
    </citation>
    <scope>NUCLEOTIDE SEQUENCE [LARGE SCALE GENOMIC DNA]</scope>
    <source>
        <strain evidence="5 6">7197</strain>
    </source>
</reference>
<dbReference type="AlphaFoldDB" id="A0A3N9Q7U4"/>
<comment type="similarity">
    <text evidence="1">Belongs to the glycosyltransferase 28 family.</text>
</comment>
<dbReference type="InterPro" id="IPR050519">
    <property type="entry name" value="Glycosyltransf_28_UgtP"/>
</dbReference>
<proteinExistence type="inferred from homology"/>
<dbReference type="PANTHER" id="PTHR43025">
    <property type="entry name" value="MONOGALACTOSYLDIACYLGLYCEROL SYNTHASE"/>
    <property type="match status" value="1"/>
</dbReference>
<dbReference type="SUPFAM" id="SSF53756">
    <property type="entry name" value="UDP-Glycosyltransferase/glycogen phosphorylase"/>
    <property type="match status" value="1"/>
</dbReference>
<name>A0A3N9Q7U4_9BACL</name>
<dbReference type="GO" id="GO:0016758">
    <property type="term" value="F:hexosyltransferase activity"/>
    <property type="evidence" value="ECO:0007669"/>
    <property type="project" value="InterPro"/>
</dbReference>
<dbReference type="GO" id="GO:0016020">
    <property type="term" value="C:membrane"/>
    <property type="evidence" value="ECO:0007669"/>
    <property type="project" value="GOC"/>
</dbReference>
<dbReference type="EMBL" id="RQPI01000001">
    <property type="protein sequence ID" value="RQW13596.1"/>
    <property type="molecule type" value="Genomic_DNA"/>
</dbReference>
<dbReference type="PANTHER" id="PTHR43025:SF3">
    <property type="entry name" value="MONOGALACTOSYLDIACYLGLYCEROL SYNTHASE 1, CHLOROPLASTIC"/>
    <property type="match status" value="1"/>
</dbReference>
<evidence type="ECO:0000259" key="4">
    <source>
        <dbReference type="Pfam" id="PF06925"/>
    </source>
</evidence>
<dbReference type="Proteomes" id="UP000282529">
    <property type="component" value="Unassembled WGS sequence"/>
</dbReference>
<evidence type="ECO:0000256" key="2">
    <source>
        <dbReference type="ARBA" id="ARBA00022676"/>
    </source>
</evidence>
<accession>A0A3N9Q7U4</accession>
<sequence length="395" mass="44606">MNPDPVVLIVSSAFGDGHAKVAQAIEQSFKSRGVDRVHTVDLFAEVHPWLNGVSRAFYLKSFVYAPNLYGLIYNATSGMKPDYPFGRLLHSMGKRKAKEVLEEIRPDVIIHTFPYLAASQLGRESAIQLPVFTVLTDYVLHGRWIHPHTTKYFIPLESIKEAMLSSGVDEQAITVSGIPIREAFMRSPDRAEVLRKHRLKDNQRYILLAGGAYGVMARIRNILKSVLVHTDFDFIVLCGNNDRLRESLEDTYRDNSRVHILGYTDDVHELMSISFCLLTKAGGVTLTEAFAMLLPVIVYRPLPGQEAGNAESLSMQKAIYTACNERELLDRLRRLGIQPFREEIERQMKAISRTESSSRIVDEVLNAIKERPSYAGRIFKKTEGKGKAKNAHGYR</sequence>
<keyword evidence="6" id="KW-1185">Reference proteome</keyword>
<feature type="domain" description="Diacylglycerol glucosyltransferase N-terminal" evidence="4">
    <location>
        <begin position="18"/>
        <end position="180"/>
    </location>
</feature>
<dbReference type="InterPro" id="IPR009695">
    <property type="entry name" value="Diacylglyc_glucosyltr_N"/>
</dbReference>